<comment type="caution">
    <text evidence="1">The sequence shown here is derived from an EMBL/GenBank/DDBJ whole genome shotgun (WGS) entry which is preliminary data.</text>
</comment>
<dbReference type="EMBL" id="BDGG01000002">
    <property type="protein sequence ID" value="GAU92503.1"/>
    <property type="molecule type" value="Genomic_DNA"/>
</dbReference>
<name>A0A1D1V198_RAMVA</name>
<keyword evidence="2" id="KW-1185">Reference proteome</keyword>
<dbReference type="Proteomes" id="UP000186922">
    <property type="component" value="Unassembled WGS sequence"/>
</dbReference>
<dbReference type="AlphaFoldDB" id="A0A1D1V198"/>
<sequence>MAKIKSLKLTIVFRKRDITGEFAIQQNVHKIERLQNGLPMEHWNSKDH</sequence>
<organism evidence="1 2">
    <name type="scientific">Ramazzottius varieornatus</name>
    <name type="common">Water bear</name>
    <name type="synonym">Tardigrade</name>
    <dbReference type="NCBI Taxonomy" id="947166"/>
    <lineage>
        <taxon>Eukaryota</taxon>
        <taxon>Metazoa</taxon>
        <taxon>Ecdysozoa</taxon>
        <taxon>Tardigrada</taxon>
        <taxon>Eutardigrada</taxon>
        <taxon>Parachela</taxon>
        <taxon>Hypsibioidea</taxon>
        <taxon>Ramazzottiidae</taxon>
        <taxon>Ramazzottius</taxon>
    </lineage>
</organism>
<reference evidence="1 2" key="1">
    <citation type="journal article" date="2016" name="Nat. Commun.">
        <title>Extremotolerant tardigrade genome and improved radiotolerance of human cultured cells by tardigrade-unique protein.</title>
        <authorList>
            <person name="Hashimoto T."/>
            <person name="Horikawa D.D."/>
            <person name="Saito Y."/>
            <person name="Kuwahara H."/>
            <person name="Kozuka-Hata H."/>
            <person name="Shin-I T."/>
            <person name="Minakuchi Y."/>
            <person name="Ohishi K."/>
            <person name="Motoyama A."/>
            <person name="Aizu T."/>
            <person name="Enomoto A."/>
            <person name="Kondo K."/>
            <person name="Tanaka S."/>
            <person name="Hara Y."/>
            <person name="Koshikawa S."/>
            <person name="Sagara H."/>
            <person name="Miura T."/>
            <person name="Yokobori S."/>
            <person name="Miyagawa K."/>
            <person name="Suzuki Y."/>
            <person name="Kubo T."/>
            <person name="Oyama M."/>
            <person name="Kohara Y."/>
            <person name="Fujiyama A."/>
            <person name="Arakawa K."/>
            <person name="Katayama T."/>
            <person name="Toyoda A."/>
            <person name="Kunieda T."/>
        </authorList>
    </citation>
    <scope>NUCLEOTIDE SEQUENCE [LARGE SCALE GENOMIC DNA]</scope>
    <source>
        <strain evidence="1 2">YOKOZUNA-1</strain>
    </source>
</reference>
<evidence type="ECO:0000313" key="1">
    <source>
        <dbReference type="EMBL" id="GAU92503.1"/>
    </source>
</evidence>
<evidence type="ECO:0000313" key="2">
    <source>
        <dbReference type="Proteomes" id="UP000186922"/>
    </source>
</evidence>
<protein>
    <submittedName>
        <fullName evidence="1">Uncharacterized protein</fullName>
    </submittedName>
</protein>
<proteinExistence type="predicted"/>
<accession>A0A1D1V198</accession>
<gene>
    <name evidence="1" type="primary">RvY_04579-1</name>
    <name evidence="1" type="synonym">RvY_04579.1</name>
    <name evidence="1" type="ORF">RvY_04579</name>
</gene>